<evidence type="ECO:0000259" key="4">
    <source>
        <dbReference type="PROSITE" id="PS50930"/>
    </source>
</evidence>
<keyword evidence="5" id="KW-0238">DNA-binding</keyword>
<evidence type="ECO:0000313" key="5">
    <source>
        <dbReference type="EMBL" id="MBC8756839.1"/>
    </source>
</evidence>
<comment type="caution">
    <text evidence="5">The sequence shown here is derived from an EMBL/GenBank/DDBJ whole genome shotgun (WGS) entry which is preliminary data.</text>
</comment>
<dbReference type="InterPro" id="IPR011110">
    <property type="entry name" value="Reg_prop"/>
</dbReference>
<dbReference type="SUPFAM" id="SSF63829">
    <property type="entry name" value="Calcium-dependent phosphotriesterase"/>
    <property type="match status" value="1"/>
</dbReference>
<gene>
    <name evidence="5" type="ORF">H2O64_19350</name>
</gene>
<keyword evidence="2" id="KW-0472">Membrane</keyword>
<keyword evidence="2" id="KW-1133">Transmembrane helix</keyword>
<proteinExistence type="predicted"/>
<evidence type="ECO:0000313" key="6">
    <source>
        <dbReference type="Proteomes" id="UP000619238"/>
    </source>
</evidence>
<dbReference type="PANTHER" id="PTHR43547:SF2">
    <property type="entry name" value="HYBRID SIGNAL TRANSDUCTION HISTIDINE KINASE C"/>
    <property type="match status" value="1"/>
</dbReference>
<dbReference type="SMART" id="SM00850">
    <property type="entry name" value="LytTR"/>
    <property type="match status" value="1"/>
</dbReference>
<keyword evidence="3" id="KW-0732">Signal</keyword>
<dbReference type="InterPro" id="IPR015943">
    <property type="entry name" value="WD40/YVTN_repeat-like_dom_sf"/>
</dbReference>
<dbReference type="Pfam" id="PF07494">
    <property type="entry name" value="Reg_prop"/>
    <property type="match status" value="1"/>
</dbReference>
<reference evidence="5 6" key="1">
    <citation type="submission" date="2020-07" db="EMBL/GenBank/DDBJ databases">
        <title>Description of Kordia aestuariivivens sp. nov., isolated from a tidal flat.</title>
        <authorList>
            <person name="Park S."/>
            <person name="Yoon J.-H."/>
        </authorList>
    </citation>
    <scope>NUCLEOTIDE SEQUENCE [LARGE SCALE GENOMIC DNA]</scope>
    <source>
        <strain evidence="5 6">YSTF-M3</strain>
    </source>
</reference>
<keyword evidence="1" id="KW-0597">Phosphoprotein</keyword>
<feature type="chain" id="PRO_5046739567" evidence="3">
    <location>
        <begin position="20"/>
        <end position="864"/>
    </location>
</feature>
<dbReference type="PROSITE" id="PS50930">
    <property type="entry name" value="HTH_LYTTR"/>
    <property type="match status" value="1"/>
</dbReference>
<dbReference type="PANTHER" id="PTHR43547">
    <property type="entry name" value="TWO-COMPONENT HISTIDINE KINASE"/>
    <property type="match status" value="1"/>
</dbReference>
<dbReference type="Gene3D" id="2.60.40.10">
    <property type="entry name" value="Immunoglobulins"/>
    <property type="match status" value="1"/>
</dbReference>
<dbReference type="GO" id="GO:0003677">
    <property type="term" value="F:DNA binding"/>
    <property type="evidence" value="ECO:0007669"/>
    <property type="project" value="UniProtKB-KW"/>
</dbReference>
<dbReference type="InterPro" id="IPR011123">
    <property type="entry name" value="Y_Y_Y"/>
</dbReference>
<name>A0ABR7QE48_9FLAO</name>
<protein>
    <submittedName>
        <fullName evidence="5">LytTR family transcriptional regulator DNA-binding domain-containing protein</fullName>
    </submittedName>
</protein>
<dbReference type="InterPro" id="IPR007492">
    <property type="entry name" value="LytTR_DNA-bd_dom"/>
</dbReference>
<feature type="domain" description="HTH LytTR-type" evidence="4">
    <location>
        <begin position="766"/>
        <end position="864"/>
    </location>
</feature>
<sequence>MIQKTVLFALLLCSQFLVSQNTIFKEFGINDGLPSLQVYDMYQASNGVIWYATDRGLASYNGYEFKKYGVQDGVLNNVVLDFYPQKNGDIYCATLDSKLFYFNENFNGFISYSYNHILEHEQQFQDIQHITSLYIDDQDNLHLSSDKTIGKLVISKEGNVLETPEANKDKESPVVYLVLGENDFYFAYYANESRKITPNSLEFQTIFDTNNYPIVLPDRNHVVYSYKNSVFVANAKGEVIAKLDDSKMPIMLKVIDATHFFVGYHFGGAAIVDLKGNIVERFLANKSVTDFLIDNEGGYWFSTLNSGVFYSKDPKIRVFKNLINAPINSLTKNSANELYIGYDNGDVERVLTRTKKSYVEYSSKSYEKAFVEFDSLHNELYVYSGATFYKKNKQNNKEEIRDSLCKFYSLKLSEPTKEGIIISQLKHLAAIKNDSVKSVNTAMRIHDACIRNGEIYLGTPSGAYILKNDEITSLDTLAPIFKNRIDDVDFNERKDEIYFGTLGAGIIIYNADTAEISTITKQDGLSSDIINELYIENKNELWVCTNSGLNKIKFLADGSYKITGLKSSGGSLNDGISDVEVINDTVWIASQKGLIYAPKSVFDKKEETNSYHLQIKASYVNDVRVCMEKLENLSHKENRVEFLVEGISFKESGELLYKYKLEGLDDKWYFTKNRQIPYPALPYGDYTLKVAATTSEKAENLQFIEIPISIKAPFWKQAWFVISGILSALLLIYVFFKYRILSYNRHIIRELLRLLIKKIKRKEKYFSFKDAGKEIRIKANTILYVKSSGNYIEIITESKNYIVRTKIGEFINRTPDPLEYLRIHRSYIIRIDKVAEKNSKEVIINDEKLPVSNSYTAELNNLIF</sequence>
<feature type="signal peptide" evidence="3">
    <location>
        <begin position="1"/>
        <end position="19"/>
    </location>
</feature>
<feature type="transmembrane region" description="Helical" evidence="2">
    <location>
        <begin position="718"/>
        <end position="736"/>
    </location>
</feature>
<dbReference type="EMBL" id="JACGWS010000014">
    <property type="protein sequence ID" value="MBC8756839.1"/>
    <property type="molecule type" value="Genomic_DNA"/>
</dbReference>
<evidence type="ECO:0000256" key="2">
    <source>
        <dbReference type="SAM" id="Phobius"/>
    </source>
</evidence>
<keyword evidence="2" id="KW-0812">Transmembrane</keyword>
<dbReference type="Pfam" id="PF07495">
    <property type="entry name" value="Y_Y_Y"/>
    <property type="match status" value="1"/>
</dbReference>
<organism evidence="5 6">
    <name type="scientific">Kordia aestuariivivens</name>
    <dbReference type="NCBI Taxonomy" id="2759037"/>
    <lineage>
        <taxon>Bacteria</taxon>
        <taxon>Pseudomonadati</taxon>
        <taxon>Bacteroidota</taxon>
        <taxon>Flavobacteriia</taxon>
        <taxon>Flavobacteriales</taxon>
        <taxon>Flavobacteriaceae</taxon>
        <taxon>Kordia</taxon>
    </lineage>
</organism>
<dbReference type="Gene3D" id="2.130.10.10">
    <property type="entry name" value="YVTN repeat-like/Quinoprotein amine dehydrogenase"/>
    <property type="match status" value="3"/>
</dbReference>
<dbReference type="InterPro" id="IPR013783">
    <property type="entry name" value="Ig-like_fold"/>
</dbReference>
<dbReference type="Gene3D" id="2.40.50.1020">
    <property type="entry name" value="LytTr DNA-binding domain"/>
    <property type="match status" value="1"/>
</dbReference>
<dbReference type="Proteomes" id="UP000619238">
    <property type="component" value="Unassembled WGS sequence"/>
</dbReference>
<keyword evidence="6" id="KW-1185">Reference proteome</keyword>
<dbReference type="RefSeq" id="WP_187563882.1">
    <property type="nucleotide sequence ID" value="NZ_JACGWS010000014.1"/>
</dbReference>
<evidence type="ECO:0000256" key="1">
    <source>
        <dbReference type="ARBA" id="ARBA00022553"/>
    </source>
</evidence>
<evidence type="ECO:0000256" key="3">
    <source>
        <dbReference type="SAM" id="SignalP"/>
    </source>
</evidence>
<accession>A0ABR7QE48</accession>
<dbReference type="Pfam" id="PF04397">
    <property type="entry name" value="LytTR"/>
    <property type="match status" value="1"/>
</dbReference>